<dbReference type="AlphaFoldDB" id="A0A540WAQ8"/>
<protein>
    <submittedName>
        <fullName evidence="2">Uncharacterized protein</fullName>
    </submittedName>
</protein>
<sequence>MSSDNRDDGPRVHYGDQVSIHGGSKHIGIQHNHGRGGDEGMPPEIAAMFAQLATLVTQLAADSRVGDEDRQSLTETLPVLSQPARAERRHWRNTLYLLTNLARDIGDAAAPMLGLATQLISLIRA</sequence>
<dbReference type="OrthoDB" id="4225947at2"/>
<dbReference type="Proteomes" id="UP000319103">
    <property type="component" value="Unassembled WGS sequence"/>
</dbReference>
<evidence type="ECO:0000256" key="1">
    <source>
        <dbReference type="SAM" id="MobiDB-lite"/>
    </source>
</evidence>
<feature type="compositionally biased region" description="Basic and acidic residues" evidence="1">
    <location>
        <begin position="1"/>
        <end position="14"/>
    </location>
</feature>
<comment type="caution">
    <text evidence="2">The sequence shown here is derived from an EMBL/GenBank/DDBJ whole genome shotgun (WGS) entry which is preliminary data.</text>
</comment>
<dbReference type="RefSeq" id="WP_141636567.1">
    <property type="nucleotide sequence ID" value="NZ_VIGB01000003.1"/>
</dbReference>
<keyword evidence="3" id="KW-1185">Reference proteome</keyword>
<feature type="region of interest" description="Disordered" evidence="1">
    <location>
        <begin position="1"/>
        <end position="42"/>
    </location>
</feature>
<organism evidence="2 3">
    <name type="scientific">Kitasatospora acidiphila</name>
    <dbReference type="NCBI Taxonomy" id="2567942"/>
    <lineage>
        <taxon>Bacteria</taxon>
        <taxon>Bacillati</taxon>
        <taxon>Actinomycetota</taxon>
        <taxon>Actinomycetes</taxon>
        <taxon>Kitasatosporales</taxon>
        <taxon>Streptomycetaceae</taxon>
        <taxon>Kitasatospora</taxon>
    </lineage>
</organism>
<name>A0A540WAQ8_9ACTN</name>
<evidence type="ECO:0000313" key="3">
    <source>
        <dbReference type="Proteomes" id="UP000319103"/>
    </source>
</evidence>
<reference evidence="2 3" key="1">
    <citation type="submission" date="2019-06" db="EMBL/GenBank/DDBJ databases">
        <title>Description of Kitasatospora acidophila sp. nov. isolated from pine grove soil, and reclassification of Streptomyces novaecaesareae to Kitasatospora novaeceasareae comb. nov.</title>
        <authorList>
            <person name="Kim M.J."/>
        </authorList>
    </citation>
    <scope>NUCLEOTIDE SEQUENCE [LARGE SCALE GENOMIC DNA]</scope>
    <source>
        <strain evidence="2 3">MMS16-CNU292</strain>
    </source>
</reference>
<evidence type="ECO:0000313" key="2">
    <source>
        <dbReference type="EMBL" id="TQF06121.1"/>
    </source>
</evidence>
<proteinExistence type="predicted"/>
<accession>A0A540WAQ8</accession>
<gene>
    <name evidence="2" type="ORF">E6W39_32760</name>
</gene>
<dbReference type="EMBL" id="VIGB01000003">
    <property type="protein sequence ID" value="TQF06121.1"/>
    <property type="molecule type" value="Genomic_DNA"/>
</dbReference>